<comment type="cofactor">
    <cofactor evidence="1">
        <name>Ca(2+)</name>
        <dbReference type="ChEBI" id="CHEBI:29108"/>
    </cofactor>
</comment>
<reference evidence="8 9" key="1">
    <citation type="submission" date="2019-02" db="EMBL/GenBank/DDBJ databases">
        <title>Deep-cultivation of Planctomycetes and their phenomic and genomic characterization uncovers novel biology.</title>
        <authorList>
            <person name="Wiegand S."/>
            <person name="Jogler M."/>
            <person name="Boedeker C."/>
            <person name="Pinto D."/>
            <person name="Vollmers J."/>
            <person name="Rivas-Marin E."/>
            <person name="Kohn T."/>
            <person name="Peeters S.H."/>
            <person name="Heuer A."/>
            <person name="Rast P."/>
            <person name="Oberbeckmann S."/>
            <person name="Bunk B."/>
            <person name="Jeske O."/>
            <person name="Meyerdierks A."/>
            <person name="Storesund J.E."/>
            <person name="Kallscheuer N."/>
            <person name="Luecker S."/>
            <person name="Lage O.M."/>
            <person name="Pohl T."/>
            <person name="Merkel B.J."/>
            <person name="Hornburger P."/>
            <person name="Mueller R.-W."/>
            <person name="Bruemmer F."/>
            <person name="Labrenz M."/>
            <person name="Spormann A.M."/>
            <person name="Op Den Camp H."/>
            <person name="Overmann J."/>
            <person name="Amann R."/>
            <person name="Jetten M.S.M."/>
            <person name="Mascher T."/>
            <person name="Medema M.H."/>
            <person name="Devos D.P."/>
            <person name="Kaster A.-K."/>
            <person name="Ovreas L."/>
            <person name="Rohde M."/>
            <person name="Galperin M.Y."/>
            <person name="Jogler C."/>
        </authorList>
    </citation>
    <scope>NUCLEOTIDE SEQUENCE [LARGE SCALE GENOMIC DNA]</scope>
    <source>
        <strain evidence="8 9">Poly41</strain>
    </source>
</reference>
<dbReference type="SUPFAM" id="SSF53649">
    <property type="entry name" value="Alkaline phosphatase-like"/>
    <property type="match status" value="1"/>
</dbReference>
<comment type="similarity">
    <text evidence="2">Belongs to the sulfatase family.</text>
</comment>
<evidence type="ECO:0000256" key="1">
    <source>
        <dbReference type="ARBA" id="ARBA00001913"/>
    </source>
</evidence>
<evidence type="ECO:0000256" key="2">
    <source>
        <dbReference type="ARBA" id="ARBA00008779"/>
    </source>
</evidence>
<protein>
    <submittedName>
        <fullName evidence="8">Arylsulfatase</fullName>
        <ecNumber evidence="8">3.1.6.1</ecNumber>
    </submittedName>
</protein>
<evidence type="ECO:0000259" key="7">
    <source>
        <dbReference type="Pfam" id="PF00884"/>
    </source>
</evidence>
<dbReference type="PANTHER" id="PTHR42693">
    <property type="entry name" value="ARYLSULFATASE FAMILY MEMBER"/>
    <property type="match status" value="1"/>
</dbReference>
<keyword evidence="4" id="KW-0732">Signal</keyword>
<evidence type="ECO:0000256" key="5">
    <source>
        <dbReference type="ARBA" id="ARBA00022801"/>
    </source>
</evidence>
<evidence type="ECO:0000256" key="3">
    <source>
        <dbReference type="ARBA" id="ARBA00022723"/>
    </source>
</evidence>
<keyword evidence="6" id="KW-0106">Calcium</keyword>
<dbReference type="EC" id="3.1.6.1" evidence="8"/>
<dbReference type="GO" id="GO:0004065">
    <property type="term" value="F:arylsulfatase activity"/>
    <property type="evidence" value="ECO:0007669"/>
    <property type="project" value="UniProtKB-EC"/>
</dbReference>
<sequence length="492" mass="54474">MMKNREFQLKNVCLGLFAALLIVDHNSHAVDRPNVLFILADDLGYHDLGVTGSDLHQTPHIDRLASESVAFTQAYNAPTCSPTRAALLSGKNPATLGIVGHGGIRRMDGGGEFLASEEYTLAEALRDAGYATCHIGKWHVGNKGTSGPAEQGFEEVIASNEFCCPGSFFFPFRDPNKSGRLAERSAVPDLEDRQPGDHLTSCLGEEAVKFLKRQKDADRPFFLNLWYYAVHTPIQAQKDKVEKYRELIDDGAHHTNPHYAGLVEHLDDSVGSVLQALEDNGLADKTLVIFYSDNGGEVRQGITSNHPLRSGKTSLYEGGIRVPLFIRWPGVTRAGAACAEPVVGHDLYPTLLSVTGAAGDPRQNREMDGRDLSGLLRDPSAKLASRSLHWLRYGETFHYPSYRTDPIFGPSAAIRKGDWKMVERYPTPAGLQRKFELYQLVQDPSESVNLAESNPGKLMELRNDLVSWQRKINIPTYESLAWPAFEKVEESE</sequence>
<dbReference type="Pfam" id="PF00884">
    <property type="entry name" value="Sulfatase"/>
    <property type="match status" value="1"/>
</dbReference>
<dbReference type="PROSITE" id="PS00149">
    <property type="entry name" value="SULFATASE_2"/>
    <property type="match status" value="1"/>
</dbReference>
<dbReference type="Proteomes" id="UP000319143">
    <property type="component" value="Unassembled WGS sequence"/>
</dbReference>
<comment type="caution">
    <text evidence="8">The sequence shown here is derived from an EMBL/GenBank/DDBJ whole genome shotgun (WGS) entry which is preliminary data.</text>
</comment>
<keyword evidence="9" id="KW-1185">Reference proteome</keyword>
<dbReference type="RefSeq" id="WP_146531057.1">
    <property type="nucleotide sequence ID" value="NZ_SJPV01000018.1"/>
</dbReference>
<name>A0A5C6D5Q3_9BACT</name>
<keyword evidence="3" id="KW-0479">Metal-binding</keyword>
<keyword evidence="5 8" id="KW-0378">Hydrolase</keyword>
<evidence type="ECO:0000313" key="8">
    <source>
        <dbReference type="EMBL" id="TWU31174.1"/>
    </source>
</evidence>
<feature type="domain" description="Sulfatase N-terminal" evidence="7">
    <location>
        <begin position="33"/>
        <end position="356"/>
    </location>
</feature>
<dbReference type="Gene3D" id="3.40.720.10">
    <property type="entry name" value="Alkaline Phosphatase, subunit A"/>
    <property type="match status" value="1"/>
</dbReference>
<organism evidence="8 9">
    <name type="scientific">Novipirellula artificiosorum</name>
    <dbReference type="NCBI Taxonomy" id="2528016"/>
    <lineage>
        <taxon>Bacteria</taxon>
        <taxon>Pseudomonadati</taxon>
        <taxon>Planctomycetota</taxon>
        <taxon>Planctomycetia</taxon>
        <taxon>Pirellulales</taxon>
        <taxon>Pirellulaceae</taxon>
        <taxon>Novipirellula</taxon>
    </lineage>
</organism>
<dbReference type="GO" id="GO:0046872">
    <property type="term" value="F:metal ion binding"/>
    <property type="evidence" value="ECO:0007669"/>
    <property type="project" value="UniProtKB-KW"/>
</dbReference>
<evidence type="ECO:0000256" key="4">
    <source>
        <dbReference type="ARBA" id="ARBA00022729"/>
    </source>
</evidence>
<dbReference type="Gene3D" id="3.30.1120.10">
    <property type="match status" value="1"/>
</dbReference>
<dbReference type="AlphaFoldDB" id="A0A5C6D5Q3"/>
<dbReference type="InterPro" id="IPR050738">
    <property type="entry name" value="Sulfatase"/>
</dbReference>
<accession>A0A5C6D5Q3</accession>
<evidence type="ECO:0000256" key="6">
    <source>
        <dbReference type="ARBA" id="ARBA00022837"/>
    </source>
</evidence>
<gene>
    <name evidence="8" type="primary">atsA_136</name>
    <name evidence="8" type="ORF">Poly41_63650</name>
</gene>
<dbReference type="InterPro" id="IPR000917">
    <property type="entry name" value="Sulfatase_N"/>
</dbReference>
<evidence type="ECO:0000313" key="9">
    <source>
        <dbReference type="Proteomes" id="UP000319143"/>
    </source>
</evidence>
<dbReference type="OrthoDB" id="230936at2"/>
<dbReference type="CDD" id="cd16144">
    <property type="entry name" value="ARS_like"/>
    <property type="match status" value="1"/>
</dbReference>
<dbReference type="EMBL" id="SJPV01000018">
    <property type="protein sequence ID" value="TWU31174.1"/>
    <property type="molecule type" value="Genomic_DNA"/>
</dbReference>
<dbReference type="InterPro" id="IPR024607">
    <property type="entry name" value="Sulfatase_CS"/>
</dbReference>
<proteinExistence type="inferred from homology"/>
<dbReference type="InterPro" id="IPR017850">
    <property type="entry name" value="Alkaline_phosphatase_core_sf"/>
</dbReference>
<dbReference type="PANTHER" id="PTHR42693:SF42">
    <property type="entry name" value="ARYLSULFATASE G"/>
    <property type="match status" value="1"/>
</dbReference>